<keyword evidence="1" id="KW-0812">Transmembrane</keyword>
<dbReference type="RefSeq" id="XP_007763104.1">
    <property type="nucleotide sequence ID" value="XM_007764914.1"/>
</dbReference>
<feature type="transmembrane region" description="Helical" evidence="1">
    <location>
        <begin position="106"/>
        <end position="132"/>
    </location>
</feature>
<evidence type="ECO:0000313" key="2">
    <source>
        <dbReference type="EMBL" id="EIW86211.1"/>
    </source>
</evidence>
<feature type="transmembrane region" description="Helical" evidence="1">
    <location>
        <begin position="82"/>
        <end position="99"/>
    </location>
</feature>
<feature type="transmembrane region" description="Helical" evidence="1">
    <location>
        <begin position="12"/>
        <end position="32"/>
    </location>
</feature>
<dbReference type="EMBL" id="JH711573">
    <property type="protein sequence ID" value="EIW86211.1"/>
    <property type="molecule type" value="Genomic_DNA"/>
</dbReference>
<evidence type="ECO:0000256" key="1">
    <source>
        <dbReference type="SAM" id="Phobius"/>
    </source>
</evidence>
<accession>A0A5M3N5S0</accession>
<feature type="transmembrane region" description="Helical" evidence="1">
    <location>
        <begin position="44"/>
        <end position="62"/>
    </location>
</feature>
<dbReference type="GeneID" id="19201590"/>
<dbReference type="AlphaFoldDB" id="A0A5M3N5S0"/>
<dbReference type="KEGG" id="cput:CONPUDRAFT_140875"/>
<evidence type="ECO:0000313" key="3">
    <source>
        <dbReference type="Proteomes" id="UP000053558"/>
    </source>
</evidence>
<proteinExistence type="predicted"/>
<organism evidence="2 3">
    <name type="scientific">Coniophora puteana (strain RWD-64-598)</name>
    <name type="common">Brown rot fungus</name>
    <dbReference type="NCBI Taxonomy" id="741705"/>
    <lineage>
        <taxon>Eukaryota</taxon>
        <taxon>Fungi</taxon>
        <taxon>Dikarya</taxon>
        <taxon>Basidiomycota</taxon>
        <taxon>Agaricomycotina</taxon>
        <taxon>Agaricomycetes</taxon>
        <taxon>Agaricomycetidae</taxon>
        <taxon>Boletales</taxon>
        <taxon>Coniophorineae</taxon>
        <taxon>Coniophoraceae</taxon>
        <taxon>Coniophora</taxon>
    </lineage>
</organism>
<reference evidence="3" key="1">
    <citation type="journal article" date="2012" name="Science">
        <title>The Paleozoic origin of enzymatic lignin decomposition reconstructed from 31 fungal genomes.</title>
        <authorList>
            <person name="Floudas D."/>
            <person name="Binder M."/>
            <person name="Riley R."/>
            <person name="Barry K."/>
            <person name="Blanchette R.A."/>
            <person name="Henrissat B."/>
            <person name="Martinez A.T."/>
            <person name="Otillar R."/>
            <person name="Spatafora J.W."/>
            <person name="Yadav J.S."/>
            <person name="Aerts A."/>
            <person name="Benoit I."/>
            <person name="Boyd A."/>
            <person name="Carlson A."/>
            <person name="Copeland A."/>
            <person name="Coutinho P.M."/>
            <person name="de Vries R.P."/>
            <person name="Ferreira P."/>
            <person name="Findley K."/>
            <person name="Foster B."/>
            <person name="Gaskell J."/>
            <person name="Glotzer D."/>
            <person name="Gorecki P."/>
            <person name="Heitman J."/>
            <person name="Hesse C."/>
            <person name="Hori C."/>
            <person name="Igarashi K."/>
            <person name="Jurgens J.A."/>
            <person name="Kallen N."/>
            <person name="Kersten P."/>
            <person name="Kohler A."/>
            <person name="Kuees U."/>
            <person name="Kumar T.K.A."/>
            <person name="Kuo A."/>
            <person name="LaButti K."/>
            <person name="Larrondo L.F."/>
            <person name="Lindquist E."/>
            <person name="Ling A."/>
            <person name="Lombard V."/>
            <person name="Lucas S."/>
            <person name="Lundell T."/>
            <person name="Martin R."/>
            <person name="McLaughlin D.J."/>
            <person name="Morgenstern I."/>
            <person name="Morin E."/>
            <person name="Murat C."/>
            <person name="Nagy L.G."/>
            <person name="Nolan M."/>
            <person name="Ohm R.A."/>
            <person name="Patyshakuliyeva A."/>
            <person name="Rokas A."/>
            <person name="Ruiz-Duenas F.J."/>
            <person name="Sabat G."/>
            <person name="Salamov A."/>
            <person name="Samejima M."/>
            <person name="Schmutz J."/>
            <person name="Slot J.C."/>
            <person name="St John F."/>
            <person name="Stenlid J."/>
            <person name="Sun H."/>
            <person name="Sun S."/>
            <person name="Syed K."/>
            <person name="Tsang A."/>
            <person name="Wiebenga A."/>
            <person name="Young D."/>
            <person name="Pisabarro A."/>
            <person name="Eastwood D.C."/>
            <person name="Martin F."/>
            <person name="Cullen D."/>
            <person name="Grigoriev I.V."/>
            <person name="Hibbett D.S."/>
        </authorList>
    </citation>
    <scope>NUCLEOTIDE SEQUENCE [LARGE SCALE GENOMIC DNA]</scope>
    <source>
        <strain evidence="3">RWD-64-598 SS2</strain>
    </source>
</reference>
<protein>
    <submittedName>
        <fullName evidence="2">Uncharacterized protein</fullName>
    </submittedName>
</protein>
<gene>
    <name evidence="2" type="ORF">CONPUDRAFT_140875</name>
</gene>
<name>A0A5M3N5S0_CONPW</name>
<keyword evidence="3" id="KW-1185">Reference proteome</keyword>
<sequence>MAELSREDFEYALRSIQIANYVFVSTVCLWVFFLHKAKRGKLKLLYVIVLGSTLCVIAIDGYVNLKNSSPQVCNTISMPESAISALLVVCTQRFMVGCFPEKQGNYIVIIFGLLLILDLGLVTVNIVMMLSLKYGYSGLLGE</sequence>
<keyword evidence="1" id="KW-0472">Membrane</keyword>
<comment type="caution">
    <text evidence="2">The sequence shown here is derived from an EMBL/GenBank/DDBJ whole genome shotgun (WGS) entry which is preliminary data.</text>
</comment>
<dbReference type="Proteomes" id="UP000053558">
    <property type="component" value="Unassembled WGS sequence"/>
</dbReference>
<keyword evidence="1" id="KW-1133">Transmembrane helix</keyword>